<organism evidence="6 7">
    <name type="scientific">Devosia nitrariae</name>
    <dbReference type="NCBI Taxonomy" id="2071872"/>
    <lineage>
        <taxon>Bacteria</taxon>
        <taxon>Pseudomonadati</taxon>
        <taxon>Pseudomonadota</taxon>
        <taxon>Alphaproteobacteria</taxon>
        <taxon>Hyphomicrobiales</taxon>
        <taxon>Devosiaceae</taxon>
        <taxon>Devosia</taxon>
    </lineage>
</organism>
<dbReference type="CDD" id="cd06278">
    <property type="entry name" value="PBP1_LacI-like"/>
    <property type="match status" value="1"/>
</dbReference>
<dbReference type="PROSITE" id="PS50932">
    <property type="entry name" value="HTH_LACI_2"/>
    <property type="match status" value="1"/>
</dbReference>
<gene>
    <name evidence="6" type="ORF">GCM10010862_28750</name>
</gene>
<evidence type="ECO:0000256" key="1">
    <source>
        <dbReference type="ARBA" id="ARBA00023015"/>
    </source>
</evidence>
<dbReference type="CDD" id="cd01392">
    <property type="entry name" value="HTH_LacI"/>
    <property type="match status" value="1"/>
</dbReference>
<evidence type="ECO:0000256" key="4">
    <source>
        <dbReference type="SAM" id="MobiDB-lite"/>
    </source>
</evidence>
<evidence type="ECO:0000259" key="5">
    <source>
        <dbReference type="PROSITE" id="PS50932"/>
    </source>
</evidence>
<dbReference type="Pfam" id="PF13377">
    <property type="entry name" value="Peripla_BP_3"/>
    <property type="match status" value="1"/>
</dbReference>
<dbReference type="PANTHER" id="PTHR30146">
    <property type="entry name" value="LACI-RELATED TRANSCRIPTIONAL REPRESSOR"/>
    <property type="match status" value="1"/>
</dbReference>
<dbReference type="EMBL" id="BSNS01000011">
    <property type="protein sequence ID" value="GLQ55616.1"/>
    <property type="molecule type" value="Genomic_DNA"/>
</dbReference>
<dbReference type="Gene3D" id="3.40.50.2300">
    <property type="match status" value="2"/>
</dbReference>
<dbReference type="RefSeq" id="WP_284341005.1">
    <property type="nucleotide sequence ID" value="NZ_BSNS01000011.1"/>
</dbReference>
<keyword evidence="3" id="KW-0804">Transcription</keyword>
<protein>
    <submittedName>
        <fullName evidence="6">LacI family transcriptional regulator</fullName>
    </submittedName>
</protein>
<keyword evidence="7" id="KW-1185">Reference proteome</keyword>
<proteinExistence type="predicted"/>
<dbReference type="InterPro" id="IPR000843">
    <property type="entry name" value="HTH_LacI"/>
</dbReference>
<dbReference type="InterPro" id="IPR028082">
    <property type="entry name" value="Peripla_BP_I"/>
</dbReference>
<dbReference type="Proteomes" id="UP001156691">
    <property type="component" value="Unassembled WGS sequence"/>
</dbReference>
<dbReference type="Pfam" id="PF00356">
    <property type="entry name" value="LacI"/>
    <property type="match status" value="1"/>
</dbReference>
<name>A0ABQ5W756_9HYPH</name>
<sequence length="373" mass="40546">MVVTSGHTVAGDDMDDANPVGPPPKRKPITARELARLMGVSQSAVSRAFTPGTSISPQLRQRILRAAAELDYHPNAIASMLSTRRSNIAGIVVSEMQNPFYPTLIEKLSRELQRVGLQSLMFNITRGSNIEEQLVALRKYNVDAVVVVSATVLSGASLRWATEGRAAVLVNRTIPDQTLTSVSCDNVEGARAIADHFHAIGRRQVAYVGGLPHTSTNLERQNAFITRVAELGMTLTHTLSGGEYSYEAGYRAALEIGQAKRTDAVFFANDILAIGGFDAFKDGLGLLVPEDIAVAGFDDVDMTRWPRYSLTTFRQPVDAIIERTVSLIIEQLSNEDFSPSQNPLSGELLIRHSTVGGRGLEKIGLPLPPQEQR</sequence>
<dbReference type="PANTHER" id="PTHR30146:SF109">
    <property type="entry name" value="HTH-TYPE TRANSCRIPTIONAL REGULATOR GALS"/>
    <property type="match status" value="1"/>
</dbReference>
<keyword evidence="2" id="KW-0238">DNA-binding</keyword>
<reference evidence="7" key="1">
    <citation type="journal article" date="2019" name="Int. J. Syst. Evol. Microbiol.">
        <title>The Global Catalogue of Microorganisms (GCM) 10K type strain sequencing project: providing services to taxonomists for standard genome sequencing and annotation.</title>
        <authorList>
            <consortium name="The Broad Institute Genomics Platform"/>
            <consortium name="The Broad Institute Genome Sequencing Center for Infectious Disease"/>
            <person name="Wu L."/>
            <person name="Ma J."/>
        </authorList>
    </citation>
    <scope>NUCLEOTIDE SEQUENCE [LARGE SCALE GENOMIC DNA]</scope>
    <source>
        <strain evidence="7">NBRC 112416</strain>
    </source>
</reference>
<dbReference type="SUPFAM" id="SSF53822">
    <property type="entry name" value="Periplasmic binding protein-like I"/>
    <property type="match status" value="1"/>
</dbReference>
<evidence type="ECO:0000313" key="6">
    <source>
        <dbReference type="EMBL" id="GLQ55616.1"/>
    </source>
</evidence>
<dbReference type="SUPFAM" id="SSF47413">
    <property type="entry name" value="lambda repressor-like DNA-binding domains"/>
    <property type="match status" value="1"/>
</dbReference>
<keyword evidence="1" id="KW-0805">Transcription regulation</keyword>
<evidence type="ECO:0000313" key="7">
    <source>
        <dbReference type="Proteomes" id="UP001156691"/>
    </source>
</evidence>
<evidence type="ECO:0000256" key="3">
    <source>
        <dbReference type="ARBA" id="ARBA00023163"/>
    </source>
</evidence>
<dbReference type="SMART" id="SM00354">
    <property type="entry name" value="HTH_LACI"/>
    <property type="match status" value="1"/>
</dbReference>
<evidence type="ECO:0000256" key="2">
    <source>
        <dbReference type="ARBA" id="ARBA00023125"/>
    </source>
</evidence>
<accession>A0ABQ5W756</accession>
<dbReference type="InterPro" id="IPR010982">
    <property type="entry name" value="Lambda_DNA-bd_dom_sf"/>
</dbReference>
<dbReference type="InterPro" id="IPR046335">
    <property type="entry name" value="LacI/GalR-like_sensor"/>
</dbReference>
<feature type="domain" description="HTH lacI-type" evidence="5">
    <location>
        <begin position="29"/>
        <end position="83"/>
    </location>
</feature>
<feature type="region of interest" description="Disordered" evidence="4">
    <location>
        <begin position="1"/>
        <end position="27"/>
    </location>
</feature>
<dbReference type="Gene3D" id="1.10.260.40">
    <property type="entry name" value="lambda repressor-like DNA-binding domains"/>
    <property type="match status" value="1"/>
</dbReference>
<comment type="caution">
    <text evidence="6">The sequence shown here is derived from an EMBL/GenBank/DDBJ whole genome shotgun (WGS) entry which is preliminary data.</text>
</comment>